<gene>
    <name evidence="1" type="ORF">KW868_04560</name>
</gene>
<dbReference type="EMBL" id="JAHWXT010000001">
    <property type="protein sequence ID" value="MCF0263738.1"/>
    <property type="molecule type" value="Genomic_DNA"/>
</dbReference>
<name>A0A8X8GC96_ACIGI</name>
<dbReference type="RefSeq" id="WP_056516013.1">
    <property type="nucleotide sequence ID" value="NZ_BKVV01000031.1"/>
</dbReference>
<reference evidence="1" key="1">
    <citation type="submission" date="2021-07" db="EMBL/GenBank/DDBJ databases">
        <authorList>
            <person name="Fernandez M."/>
            <person name="Pereira P."/>
            <person name="Torres Tejerizo G.A."/>
            <person name="Gonzalez P."/>
            <person name="Agostini E."/>
        </authorList>
    </citation>
    <scope>NUCLEOTIDE SEQUENCE</scope>
    <source>
        <strain evidence="1">SFC 500-1A</strain>
    </source>
</reference>
<dbReference type="AlphaFoldDB" id="A0A8X8GC96"/>
<organism evidence="1 2">
    <name type="scientific">Acinetobacter guillouiae</name>
    <name type="common">Acinetobacter genomosp. 11</name>
    <dbReference type="NCBI Taxonomy" id="106649"/>
    <lineage>
        <taxon>Bacteria</taxon>
        <taxon>Pseudomonadati</taxon>
        <taxon>Pseudomonadota</taxon>
        <taxon>Gammaproteobacteria</taxon>
        <taxon>Moraxellales</taxon>
        <taxon>Moraxellaceae</taxon>
        <taxon>Acinetobacter</taxon>
    </lineage>
</organism>
<sequence length="123" mass="14588">MSENNDFFEETEEVESDEYFYERADEFIALANQFADQNQQVSHLTAHPGKISASFMYANARYSIWHAACAYNQAPDFKADRQVILDYYVEQFKLMLEDHLDEYQENFDSYFANSDTEEVKRFV</sequence>
<evidence type="ECO:0000313" key="1">
    <source>
        <dbReference type="EMBL" id="MCF0263738.1"/>
    </source>
</evidence>
<dbReference type="Proteomes" id="UP000887320">
    <property type="component" value="Unassembled WGS sequence"/>
</dbReference>
<accession>A0A8X8GC96</accession>
<dbReference type="Pfam" id="PF11342">
    <property type="entry name" value="DUF3144"/>
    <property type="match status" value="1"/>
</dbReference>
<dbReference type="Gene3D" id="1.10.287.3020">
    <property type="match status" value="1"/>
</dbReference>
<protein>
    <submittedName>
        <fullName evidence="1">DUF3144 domain-containing protein</fullName>
    </submittedName>
</protein>
<proteinExistence type="predicted"/>
<dbReference type="InterPro" id="IPR021490">
    <property type="entry name" value="DUF3144"/>
</dbReference>
<evidence type="ECO:0000313" key="2">
    <source>
        <dbReference type="Proteomes" id="UP000887320"/>
    </source>
</evidence>
<comment type="caution">
    <text evidence="1">The sequence shown here is derived from an EMBL/GenBank/DDBJ whole genome shotgun (WGS) entry which is preliminary data.</text>
</comment>